<evidence type="ECO:0000313" key="1">
    <source>
        <dbReference type="EMBL" id="MBT1543051.1"/>
    </source>
</evidence>
<reference evidence="1" key="1">
    <citation type="submission" date="2021-05" db="EMBL/GenBank/DDBJ databases">
        <title>Whole genome sequence of Curtobacterium flaccumfaciens pv. flaccumfaciens strain CFBP 3417.</title>
        <authorList>
            <person name="Osdaghi E."/>
            <person name="Taghouti G."/>
            <person name="Portier P."/>
            <person name="Fazliarab A."/>
            <person name="Taghavi S.M."/>
            <person name="Briand M."/>
            <person name="Le-Saux M."/>
            <person name="Jacques M.-A."/>
        </authorList>
    </citation>
    <scope>NUCLEOTIDE SEQUENCE</scope>
    <source>
        <strain evidence="1">CFBP 3417</strain>
    </source>
</reference>
<evidence type="ECO:0000313" key="2">
    <source>
        <dbReference type="Proteomes" id="UP000709437"/>
    </source>
</evidence>
<name>A0A5P8YVB2_9MICO</name>
<protein>
    <submittedName>
        <fullName evidence="1">Uncharacterized protein</fullName>
    </submittedName>
</protein>
<sequence length="125" mass="13161">MIAGLGCGGIVLLAALIGVLSSFGSSPDDDAADTSVSKYTQTWSKQYSDTSCAEWNTKLTAQQQFAAAADMLTSARNKIDDGTGLPADSLIHEFERGITNVCVEPTMTLADAAVGLYATEPRFHP</sequence>
<dbReference type="EMBL" id="JAHEWX010000022">
    <property type="protein sequence ID" value="MBT1543051.1"/>
    <property type="molecule type" value="Genomic_DNA"/>
</dbReference>
<dbReference type="RefSeq" id="WP_128781689.1">
    <property type="nucleotide sequence ID" value="NZ_CP041260.1"/>
</dbReference>
<proteinExistence type="predicted"/>
<comment type="caution">
    <text evidence="1">The sequence shown here is derived from an EMBL/GenBank/DDBJ whole genome shotgun (WGS) entry which is preliminary data.</text>
</comment>
<dbReference type="Proteomes" id="UP000709437">
    <property type="component" value="Unassembled WGS sequence"/>
</dbReference>
<organism evidence="1 2">
    <name type="scientific">Curtobacterium flaccumfaciens pv. flaccumfaciens</name>
    <dbReference type="NCBI Taxonomy" id="138532"/>
    <lineage>
        <taxon>Bacteria</taxon>
        <taxon>Bacillati</taxon>
        <taxon>Actinomycetota</taxon>
        <taxon>Actinomycetes</taxon>
        <taxon>Micrococcales</taxon>
        <taxon>Microbacteriaceae</taxon>
        <taxon>Curtobacterium</taxon>
    </lineage>
</organism>
<accession>A0A5P8YVB2</accession>
<gene>
    <name evidence="1" type="ORF">KK103_14890</name>
</gene>
<dbReference type="AlphaFoldDB" id="A0A5P8YVB2"/>